<keyword evidence="1" id="KW-0812">Transmembrane</keyword>
<reference evidence="2" key="1">
    <citation type="journal article" date="2023" name="GigaByte">
        <title>Genome assembly of the bearded iris, Iris pallida Lam.</title>
        <authorList>
            <person name="Bruccoleri R.E."/>
            <person name="Oakeley E.J."/>
            <person name="Faust A.M.E."/>
            <person name="Altorfer M."/>
            <person name="Dessus-Babus S."/>
            <person name="Burckhardt D."/>
            <person name="Oertli M."/>
            <person name="Naumann U."/>
            <person name="Petersen F."/>
            <person name="Wong J."/>
        </authorList>
    </citation>
    <scope>NUCLEOTIDE SEQUENCE</scope>
    <source>
        <strain evidence="2">GSM-AAB239-AS_SAM_17_03QT</strain>
    </source>
</reference>
<feature type="transmembrane region" description="Helical" evidence="1">
    <location>
        <begin position="140"/>
        <end position="156"/>
    </location>
</feature>
<dbReference type="EMBL" id="JANAVB010033817">
    <property type="protein sequence ID" value="KAJ6807788.1"/>
    <property type="molecule type" value="Genomic_DNA"/>
</dbReference>
<organism evidence="2 3">
    <name type="scientific">Iris pallida</name>
    <name type="common">Sweet iris</name>
    <dbReference type="NCBI Taxonomy" id="29817"/>
    <lineage>
        <taxon>Eukaryota</taxon>
        <taxon>Viridiplantae</taxon>
        <taxon>Streptophyta</taxon>
        <taxon>Embryophyta</taxon>
        <taxon>Tracheophyta</taxon>
        <taxon>Spermatophyta</taxon>
        <taxon>Magnoliopsida</taxon>
        <taxon>Liliopsida</taxon>
        <taxon>Asparagales</taxon>
        <taxon>Iridaceae</taxon>
        <taxon>Iridoideae</taxon>
        <taxon>Irideae</taxon>
        <taxon>Iris</taxon>
    </lineage>
</organism>
<dbReference type="AlphaFoldDB" id="A0AAX6EV11"/>
<protein>
    <submittedName>
        <fullName evidence="2">GTP-binding protein OBGM, mitochondrial</fullName>
    </submittedName>
</protein>
<feature type="transmembrane region" description="Helical" evidence="1">
    <location>
        <begin position="49"/>
        <end position="70"/>
    </location>
</feature>
<gene>
    <name evidence="2" type="ORF">M6B38_171455</name>
</gene>
<keyword evidence="3" id="KW-1185">Reference proteome</keyword>
<accession>A0AAX6EV11</accession>
<comment type="caution">
    <text evidence="2">The sequence shown here is derived from an EMBL/GenBank/DDBJ whole genome shotgun (WGS) entry which is preliminary data.</text>
</comment>
<evidence type="ECO:0000313" key="2">
    <source>
        <dbReference type="EMBL" id="KAJ6807788.1"/>
    </source>
</evidence>
<dbReference type="Proteomes" id="UP001140949">
    <property type="component" value="Unassembled WGS sequence"/>
</dbReference>
<feature type="transmembrane region" description="Helical" evidence="1">
    <location>
        <begin position="176"/>
        <end position="194"/>
    </location>
</feature>
<keyword evidence="1" id="KW-1133">Transmembrane helix</keyword>
<reference evidence="2" key="2">
    <citation type="submission" date="2023-04" db="EMBL/GenBank/DDBJ databases">
        <authorList>
            <person name="Bruccoleri R.E."/>
            <person name="Oakeley E.J."/>
            <person name="Faust A.-M."/>
            <person name="Dessus-Babus S."/>
            <person name="Altorfer M."/>
            <person name="Burckhardt D."/>
            <person name="Oertli M."/>
            <person name="Naumann U."/>
            <person name="Petersen F."/>
            <person name="Wong J."/>
        </authorList>
    </citation>
    <scope>NUCLEOTIDE SEQUENCE</scope>
    <source>
        <strain evidence="2">GSM-AAB239-AS_SAM_17_03QT</strain>
        <tissue evidence="2">Leaf</tissue>
    </source>
</reference>
<name>A0AAX6EV11_IRIPA</name>
<evidence type="ECO:0000256" key="1">
    <source>
        <dbReference type="SAM" id="Phobius"/>
    </source>
</evidence>
<sequence length="244" mass="28370">MDGYYFFFLLLGRSAVEDRSRSSSLGWTSGLSDRPPLPRFFFFPVQQKFGFLVLLLLLLLLLLLSFKVRVLQQILGTRERFAPENTVQVSSMDGYYFFFLLLGRSAVEDRSRSSSLGWTSGLSDRPPLPRFFFFPVQQKFGFLVLLLLLLLLLLSFKVRVLQQILGTRERFAPENTVQVSSMDGYYFFFLLLGFSHQKRKGCSFTGEEDEREGQDMGQGRRGWEWMLELSAWPERPLPEARRLI</sequence>
<evidence type="ECO:0000313" key="3">
    <source>
        <dbReference type="Proteomes" id="UP001140949"/>
    </source>
</evidence>
<proteinExistence type="predicted"/>
<keyword evidence="1" id="KW-0472">Membrane</keyword>